<name>A0A0F9VPM2_9ZZZZ</name>
<sequence>MAVINYNLKDERTFKINGITQIDQGANQRTLVFIQGLIFALDAGVFTRDFIGTGQSVFTQNGDVIGNGSFNTKNTVDLYDNTIPAVDTETLSDWWTQIANFTPRELDIIQTFNAPKGAGNKFARINIKIRIMKPEVDTDVGQAVDGVNVDFEVIEFTSAPRQAS</sequence>
<dbReference type="EMBL" id="LAZR01000310">
    <property type="protein sequence ID" value="KKN75406.1"/>
    <property type="molecule type" value="Genomic_DNA"/>
</dbReference>
<reference evidence="1" key="1">
    <citation type="journal article" date="2015" name="Nature">
        <title>Complex archaea that bridge the gap between prokaryotes and eukaryotes.</title>
        <authorList>
            <person name="Spang A."/>
            <person name="Saw J.H."/>
            <person name="Jorgensen S.L."/>
            <person name="Zaremba-Niedzwiedzka K."/>
            <person name="Martijn J."/>
            <person name="Lind A.E."/>
            <person name="van Eijk R."/>
            <person name="Schleper C."/>
            <person name="Guy L."/>
            <person name="Ettema T.J."/>
        </authorList>
    </citation>
    <scope>NUCLEOTIDE SEQUENCE</scope>
</reference>
<gene>
    <name evidence="1" type="ORF">LCGC14_0380270</name>
</gene>
<evidence type="ECO:0000313" key="1">
    <source>
        <dbReference type="EMBL" id="KKN75406.1"/>
    </source>
</evidence>
<comment type="caution">
    <text evidence="1">The sequence shown here is derived from an EMBL/GenBank/DDBJ whole genome shotgun (WGS) entry which is preliminary data.</text>
</comment>
<protein>
    <submittedName>
        <fullName evidence="1">Uncharacterized protein</fullName>
    </submittedName>
</protein>
<proteinExistence type="predicted"/>
<dbReference type="AlphaFoldDB" id="A0A0F9VPM2"/>
<organism evidence="1">
    <name type="scientific">marine sediment metagenome</name>
    <dbReference type="NCBI Taxonomy" id="412755"/>
    <lineage>
        <taxon>unclassified sequences</taxon>
        <taxon>metagenomes</taxon>
        <taxon>ecological metagenomes</taxon>
    </lineage>
</organism>
<accession>A0A0F9VPM2</accession>